<dbReference type="PANTHER" id="PTHR11795">
    <property type="entry name" value="BRANCHED-CHAIN AMINO ACID TRANSPORT SYSTEM PERMEASE PROTEIN LIVH"/>
    <property type="match status" value="1"/>
</dbReference>
<dbReference type="AlphaFoldDB" id="A0A1X7DB49"/>
<keyword evidence="6 9" id="KW-1133">Transmembrane helix</keyword>
<organism evidence="10 11">
    <name type="scientific">Xaviernesmea oryzae</name>
    <dbReference type="NCBI Taxonomy" id="464029"/>
    <lineage>
        <taxon>Bacteria</taxon>
        <taxon>Pseudomonadati</taxon>
        <taxon>Pseudomonadota</taxon>
        <taxon>Alphaproteobacteria</taxon>
        <taxon>Hyphomicrobiales</taxon>
        <taxon>Rhizobiaceae</taxon>
        <taxon>Rhizobium/Agrobacterium group</taxon>
        <taxon>Xaviernesmea</taxon>
    </lineage>
</organism>
<keyword evidence="3" id="KW-1003">Cell membrane</keyword>
<feature type="transmembrane region" description="Helical" evidence="9">
    <location>
        <begin position="143"/>
        <end position="167"/>
    </location>
</feature>
<feature type="transmembrane region" description="Helical" evidence="9">
    <location>
        <begin position="63"/>
        <end position="81"/>
    </location>
</feature>
<evidence type="ECO:0000256" key="9">
    <source>
        <dbReference type="SAM" id="Phobius"/>
    </source>
</evidence>
<keyword evidence="5" id="KW-0029">Amino-acid transport</keyword>
<protein>
    <submittedName>
        <fullName evidence="10">Branched-chain amino acid transport system permease protein</fullName>
    </submittedName>
</protein>
<keyword evidence="7 9" id="KW-0472">Membrane</keyword>
<evidence type="ECO:0000256" key="5">
    <source>
        <dbReference type="ARBA" id="ARBA00022970"/>
    </source>
</evidence>
<keyword evidence="4 9" id="KW-0812">Transmembrane</keyword>
<dbReference type="InterPro" id="IPR052157">
    <property type="entry name" value="BCAA_transport_permease"/>
</dbReference>
<gene>
    <name evidence="10" type="ORF">SAMN02982989_5298</name>
</gene>
<dbReference type="EMBL" id="FXAF01000002">
    <property type="protein sequence ID" value="SMF12038.1"/>
    <property type="molecule type" value="Genomic_DNA"/>
</dbReference>
<evidence type="ECO:0000256" key="6">
    <source>
        <dbReference type="ARBA" id="ARBA00022989"/>
    </source>
</evidence>
<evidence type="ECO:0000256" key="1">
    <source>
        <dbReference type="ARBA" id="ARBA00004651"/>
    </source>
</evidence>
<keyword evidence="2" id="KW-0813">Transport</keyword>
<keyword evidence="11" id="KW-1185">Reference proteome</keyword>
<evidence type="ECO:0000256" key="7">
    <source>
        <dbReference type="ARBA" id="ARBA00023136"/>
    </source>
</evidence>
<evidence type="ECO:0000313" key="10">
    <source>
        <dbReference type="EMBL" id="SMF12038.1"/>
    </source>
</evidence>
<evidence type="ECO:0000256" key="3">
    <source>
        <dbReference type="ARBA" id="ARBA00022475"/>
    </source>
</evidence>
<dbReference type="GO" id="GO:0005886">
    <property type="term" value="C:plasma membrane"/>
    <property type="evidence" value="ECO:0007669"/>
    <property type="project" value="UniProtKB-SubCell"/>
</dbReference>
<dbReference type="OrthoDB" id="9807115at2"/>
<feature type="transmembrane region" description="Helical" evidence="9">
    <location>
        <begin position="6"/>
        <end position="25"/>
    </location>
</feature>
<feature type="transmembrane region" description="Helical" evidence="9">
    <location>
        <begin position="188"/>
        <end position="212"/>
    </location>
</feature>
<sequence length="288" mass="30572">MPSLSTLLSLFIDGASYGMILFLIASGLTVTLGIMRIVNLSHCGFAMIGGYAALALVSMGLPLLAALPIAVLFTMAVGFLLEQTIYRVVYRTHEFGQILMTLGLTYLMVATINLLFGSLMQNIPVPEALNGVWLAGGLTISKYRIFLVAVSAGVAVLLWATFEWTMFGAKLRAAIDNPRMARASGIDVGRLLSVAFAAGCGLAALGGVLGAQMLPLEPFYALKYLVLVLMVVTVGGLGSLKGSLVAALALGLIDTFGRYFVPEFGGFVIYVTVFAFLLVRPRGLFQNA</sequence>
<reference evidence="11" key="1">
    <citation type="submission" date="2017-04" db="EMBL/GenBank/DDBJ databases">
        <authorList>
            <person name="Varghese N."/>
            <person name="Submissions S."/>
        </authorList>
    </citation>
    <scope>NUCLEOTIDE SEQUENCE [LARGE SCALE GENOMIC DNA]</scope>
    <source>
        <strain evidence="11">B4P</strain>
    </source>
</reference>
<dbReference type="STRING" id="464029.SAMN02982989_5298"/>
<feature type="transmembrane region" description="Helical" evidence="9">
    <location>
        <begin position="224"/>
        <end position="253"/>
    </location>
</feature>
<evidence type="ECO:0000256" key="4">
    <source>
        <dbReference type="ARBA" id="ARBA00022692"/>
    </source>
</evidence>
<dbReference type="GO" id="GO:0006865">
    <property type="term" value="P:amino acid transport"/>
    <property type="evidence" value="ECO:0007669"/>
    <property type="project" value="UniProtKB-KW"/>
</dbReference>
<dbReference type="InterPro" id="IPR001851">
    <property type="entry name" value="ABC_transp_permease"/>
</dbReference>
<accession>A0A1X7DB49</accession>
<proteinExistence type="inferred from homology"/>
<feature type="transmembrane region" description="Helical" evidence="9">
    <location>
        <begin position="37"/>
        <end position="57"/>
    </location>
</feature>
<comment type="similarity">
    <text evidence="8">Belongs to the binding-protein-dependent transport system permease family. LivHM subfamily.</text>
</comment>
<dbReference type="Proteomes" id="UP000192903">
    <property type="component" value="Unassembled WGS sequence"/>
</dbReference>
<feature type="transmembrane region" description="Helical" evidence="9">
    <location>
        <begin position="102"/>
        <end position="123"/>
    </location>
</feature>
<dbReference type="RefSeq" id="WP_085420644.1">
    <property type="nucleotide sequence ID" value="NZ_FXAF01000002.1"/>
</dbReference>
<dbReference type="PANTHER" id="PTHR11795:SF442">
    <property type="entry name" value="ABC TRANSPORTER ATP-BINDING PROTEIN"/>
    <property type="match status" value="1"/>
</dbReference>
<dbReference type="Pfam" id="PF02653">
    <property type="entry name" value="BPD_transp_2"/>
    <property type="match status" value="1"/>
</dbReference>
<dbReference type="CDD" id="cd06582">
    <property type="entry name" value="TM_PBP1_LivH_like"/>
    <property type="match status" value="1"/>
</dbReference>
<dbReference type="GO" id="GO:0022857">
    <property type="term" value="F:transmembrane transporter activity"/>
    <property type="evidence" value="ECO:0007669"/>
    <property type="project" value="InterPro"/>
</dbReference>
<comment type="subcellular location">
    <subcellularLocation>
        <location evidence="1">Cell membrane</location>
        <topology evidence="1">Multi-pass membrane protein</topology>
    </subcellularLocation>
</comment>
<name>A0A1X7DB49_9HYPH</name>
<feature type="transmembrane region" description="Helical" evidence="9">
    <location>
        <begin position="260"/>
        <end position="279"/>
    </location>
</feature>
<evidence type="ECO:0000256" key="2">
    <source>
        <dbReference type="ARBA" id="ARBA00022448"/>
    </source>
</evidence>
<evidence type="ECO:0000313" key="11">
    <source>
        <dbReference type="Proteomes" id="UP000192903"/>
    </source>
</evidence>
<evidence type="ECO:0000256" key="8">
    <source>
        <dbReference type="ARBA" id="ARBA00037998"/>
    </source>
</evidence>